<dbReference type="EMBL" id="CM007371">
    <property type="protein sequence ID" value="OIW02479.1"/>
    <property type="molecule type" value="Genomic_DNA"/>
</dbReference>
<name>A0A4P1R582_LUPAN</name>
<reference evidence="1 2" key="1">
    <citation type="journal article" date="2017" name="Plant Biotechnol. J.">
        <title>A comprehensive draft genome sequence for lupin (Lupinus angustifolius), an emerging health food: insights into plant-microbe interactions and legume evolution.</title>
        <authorList>
            <person name="Hane J.K."/>
            <person name="Ming Y."/>
            <person name="Kamphuis L.G."/>
            <person name="Nelson M.N."/>
            <person name="Garg G."/>
            <person name="Atkins C.A."/>
            <person name="Bayer P.E."/>
            <person name="Bravo A."/>
            <person name="Bringans S."/>
            <person name="Cannon S."/>
            <person name="Edwards D."/>
            <person name="Foley R."/>
            <person name="Gao L.L."/>
            <person name="Harrison M.J."/>
            <person name="Huang W."/>
            <person name="Hurgobin B."/>
            <person name="Li S."/>
            <person name="Liu C.W."/>
            <person name="McGrath A."/>
            <person name="Morahan G."/>
            <person name="Murray J."/>
            <person name="Weller J."/>
            <person name="Jian J."/>
            <person name="Singh K.B."/>
        </authorList>
    </citation>
    <scope>NUCLEOTIDE SEQUENCE [LARGE SCALE GENOMIC DNA]</scope>
    <source>
        <strain evidence="2">cv. Tanjil</strain>
        <tissue evidence="1">Whole plant</tissue>
    </source>
</reference>
<dbReference type="AlphaFoldDB" id="A0A4P1R582"/>
<protein>
    <submittedName>
        <fullName evidence="1">Uncharacterized protein</fullName>
    </submittedName>
</protein>
<sequence>MIMSIWHYVHKEIYMFELNNKVSLDYLTELTNNPNCKKIKEMKKILLKSYTLQ</sequence>
<dbReference type="Gramene" id="OIW02479">
    <property type="protein sequence ID" value="OIW02479"/>
    <property type="gene ID" value="TanjilG_05072"/>
</dbReference>
<dbReference type="Proteomes" id="UP000188354">
    <property type="component" value="Chromosome LG11"/>
</dbReference>
<organism evidence="1 2">
    <name type="scientific">Lupinus angustifolius</name>
    <name type="common">Narrow-leaved blue lupine</name>
    <dbReference type="NCBI Taxonomy" id="3871"/>
    <lineage>
        <taxon>Eukaryota</taxon>
        <taxon>Viridiplantae</taxon>
        <taxon>Streptophyta</taxon>
        <taxon>Embryophyta</taxon>
        <taxon>Tracheophyta</taxon>
        <taxon>Spermatophyta</taxon>
        <taxon>Magnoliopsida</taxon>
        <taxon>eudicotyledons</taxon>
        <taxon>Gunneridae</taxon>
        <taxon>Pentapetalae</taxon>
        <taxon>rosids</taxon>
        <taxon>fabids</taxon>
        <taxon>Fabales</taxon>
        <taxon>Fabaceae</taxon>
        <taxon>Papilionoideae</taxon>
        <taxon>50 kb inversion clade</taxon>
        <taxon>genistoids sensu lato</taxon>
        <taxon>core genistoids</taxon>
        <taxon>Genisteae</taxon>
        <taxon>Lupinus</taxon>
    </lineage>
</organism>
<keyword evidence="2" id="KW-1185">Reference proteome</keyword>
<gene>
    <name evidence="1" type="ORF">TanjilG_05072</name>
</gene>
<accession>A0A4P1R582</accession>
<proteinExistence type="predicted"/>
<evidence type="ECO:0000313" key="2">
    <source>
        <dbReference type="Proteomes" id="UP000188354"/>
    </source>
</evidence>
<evidence type="ECO:0000313" key="1">
    <source>
        <dbReference type="EMBL" id="OIW02479.1"/>
    </source>
</evidence>